<evidence type="ECO:0000256" key="3">
    <source>
        <dbReference type="SAM" id="SignalP"/>
    </source>
</evidence>
<dbReference type="InterPro" id="IPR028082">
    <property type="entry name" value="Peripla_BP_I"/>
</dbReference>
<dbReference type="SUPFAM" id="SSF53822">
    <property type="entry name" value="Periplasmic binding protein-like I"/>
    <property type="match status" value="1"/>
</dbReference>
<dbReference type="HOGENOM" id="CLU_027128_7_2_4"/>
<dbReference type="STRING" id="204773.HEAR0356"/>
<dbReference type="PANTHER" id="PTHR47235:SF1">
    <property type="entry name" value="BLR6548 PROTEIN"/>
    <property type="match status" value="1"/>
</dbReference>
<dbReference type="Gene3D" id="3.40.50.2300">
    <property type="match status" value="2"/>
</dbReference>
<keyword evidence="2 3" id="KW-0732">Signal</keyword>
<dbReference type="Pfam" id="PF13458">
    <property type="entry name" value="Peripla_BP_6"/>
    <property type="match status" value="1"/>
</dbReference>
<evidence type="ECO:0000313" key="6">
    <source>
        <dbReference type="Proteomes" id="UP000006697"/>
    </source>
</evidence>
<dbReference type="CDD" id="cd06326">
    <property type="entry name" value="PBP1_ABC_ligand_binding-like"/>
    <property type="match status" value="1"/>
</dbReference>
<feature type="signal peptide" evidence="3">
    <location>
        <begin position="1"/>
        <end position="24"/>
    </location>
</feature>
<dbReference type="PANTHER" id="PTHR47235">
    <property type="entry name" value="BLR6548 PROTEIN"/>
    <property type="match status" value="1"/>
</dbReference>
<dbReference type="AlphaFoldDB" id="A4G243"/>
<dbReference type="EMBL" id="CU207211">
    <property type="protein sequence ID" value="CAL60580.1"/>
    <property type="molecule type" value="Genomic_DNA"/>
</dbReference>
<organism evidence="5 6">
    <name type="scientific">Herminiimonas arsenicoxydans</name>
    <dbReference type="NCBI Taxonomy" id="204773"/>
    <lineage>
        <taxon>Bacteria</taxon>
        <taxon>Pseudomonadati</taxon>
        <taxon>Pseudomonadota</taxon>
        <taxon>Betaproteobacteria</taxon>
        <taxon>Burkholderiales</taxon>
        <taxon>Oxalobacteraceae</taxon>
        <taxon>Herminiimonas</taxon>
    </lineage>
</organism>
<accession>A4G243</accession>
<dbReference type="Proteomes" id="UP000006697">
    <property type="component" value="Chromosome"/>
</dbReference>
<evidence type="ECO:0000256" key="1">
    <source>
        <dbReference type="ARBA" id="ARBA00010062"/>
    </source>
</evidence>
<sequence length="380" mass="40863">MSRRWGQALPAALLIASVLQVAYAEDGITDSTILIGQTIGLTGTVAGTVKEMNEGAHAYIAAVNKQGGVNGRKIEIRTLDDQYLPEKSRANAKVLIEKDKVFALFQSRGTPHTLAILPQLATSNVPLIAPSTGAESLHTPVNRWVFNVRAKYQDEVVKAIEHFKTLGFKSVGLLTYEKDDALGLDGLNGFNKGMAEYKLTPAFVEIFPRLKPNVNEVALKLVKAAPDALIIVSSGANTVDVIKAIRAQGGRMQIMTLSNNSSQDFIKDLGPDATGVILSQVTPPPNLASSGLGKEFQLAAKATGATISYAAMEGYLSAKVMVEGLRRAGRNLTRDGFMRGLESMQRVDMGGLSLSYSEKDHTGSNFVELTLIGKDGRYIR</sequence>
<keyword evidence="6" id="KW-1185">Reference proteome</keyword>
<evidence type="ECO:0000256" key="2">
    <source>
        <dbReference type="ARBA" id="ARBA00022729"/>
    </source>
</evidence>
<dbReference type="OrthoDB" id="9777352at2"/>
<name>A4G243_HERAR</name>
<feature type="domain" description="Leucine-binding protein" evidence="4">
    <location>
        <begin position="32"/>
        <end position="365"/>
    </location>
</feature>
<proteinExistence type="inferred from homology"/>
<protein>
    <submittedName>
        <fullName evidence="5">ABC-type branched-chain amino acid transport systems, periplasmic component</fullName>
    </submittedName>
</protein>
<reference evidence="5 6" key="1">
    <citation type="journal article" date="2007" name="PLoS Genet.">
        <title>A tale of two oxidation states: bacterial colonization of arsenic-rich environments.</title>
        <authorList>
            <person name="Muller D."/>
            <person name="Medigue C."/>
            <person name="Koechler S."/>
            <person name="Barbe V."/>
            <person name="Barakat M."/>
            <person name="Talla E."/>
            <person name="Bonnefoy V."/>
            <person name="Krin E."/>
            <person name="Arsene-Ploetze F."/>
            <person name="Carapito C."/>
            <person name="Chandler M."/>
            <person name="Cournoyer B."/>
            <person name="Cruveiller S."/>
            <person name="Dossat C."/>
            <person name="Duval S."/>
            <person name="Heymann M."/>
            <person name="Leize E."/>
            <person name="Lieutaud A."/>
            <person name="Lievremont D."/>
            <person name="Makita Y."/>
            <person name="Mangenot S."/>
            <person name="Nitschke W."/>
            <person name="Ortet P."/>
            <person name="Perdrial N."/>
            <person name="Schoepp B."/>
            <person name="Siguier N."/>
            <person name="Simeonova D.D."/>
            <person name="Rouy Z."/>
            <person name="Segurens B."/>
            <person name="Turlin E."/>
            <person name="Vallenet D."/>
            <person name="Van Dorsselaer A."/>
            <person name="Weiss S."/>
            <person name="Weissenbach J."/>
            <person name="Lett M.C."/>
            <person name="Danchin A."/>
            <person name="Bertin P.N."/>
        </authorList>
    </citation>
    <scope>NUCLEOTIDE SEQUENCE [LARGE SCALE GENOMIC DNA]</scope>
    <source>
        <strain evidence="6">ULPAs1</strain>
    </source>
</reference>
<evidence type="ECO:0000313" key="5">
    <source>
        <dbReference type="EMBL" id="CAL60580.1"/>
    </source>
</evidence>
<dbReference type="KEGG" id="har:HEAR0356"/>
<comment type="similarity">
    <text evidence="1">Belongs to the leucine-binding protein family.</text>
</comment>
<dbReference type="eggNOG" id="COG0683">
    <property type="taxonomic scope" value="Bacteria"/>
</dbReference>
<feature type="chain" id="PRO_5002669078" evidence="3">
    <location>
        <begin position="25"/>
        <end position="380"/>
    </location>
</feature>
<dbReference type="InterPro" id="IPR028081">
    <property type="entry name" value="Leu-bd"/>
</dbReference>
<evidence type="ECO:0000259" key="4">
    <source>
        <dbReference type="Pfam" id="PF13458"/>
    </source>
</evidence>
<gene>
    <name evidence="5" type="ordered locus">HEAR0356</name>
</gene>